<organism evidence="8 9">
    <name type="scientific">Azohydromonas caseinilytica</name>
    <dbReference type="NCBI Taxonomy" id="2728836"/>
    <lineage>
        <taxon>Bacteria</taxon>
        <taxon>Pseudomonadati</taxon>
        <taxon>Pseudomonadota</taxon>
        <taxon>Betaproteobacteria</taxon>
        <taxon>Burkholderiales</taxon>
        <taxon>Sphaerotilaceae</taxon>
        <taxon>Azohydromonas</taxon>
    </lineage>
</organism>
<keyword evidence="4 6" id="KW-1133">Transmembrane helix</keyword>
<dbReference type="GO" id="GO:0004792">
    <property type="term" value="F:thiosulfate-cyanide sulfurtransferase activity"/>
    <property type="evidence" value="ECO:0007669"/>
    <property type="project" value="InterPro"/>
</dbReference>
<dbReference type="InterPro" id="IPR051311">
    <property type="entry name" value="DedA_domain"/>
</dbReference>
<keyword evidence="2" id="KW-1003">Cell membrane</keyword>
<evidence type="ECO:0000256" key="1">
    <source>
        <dbReference type="ARBA" id="ARBA00004651"/>
    </source>
</evidence>
<feature type="transmembrane region" description="Helical" evidence="6">
    <location>
        <begin position="47"/>
        <end position="70"/>
    </location>
</feature>
<dbReference type="Gene3D" id="3.40.250.10">
    <property type="entry name" value="Rhodanese-like domain"/>
    <property type="match status" value="1"/>
</dbReference>
<keyword evidence="9" id="KW-1185">Reference proteome</keyword>
<keyword evidence="8" id="KW-0808">Transferase</keyword>
<dbReference type="SUPFAM" id="SSF52821">
    <property type="entry name" value="Rhodanese/Cell cycle control phosphatase"/>
    <property type="match status" value="1"/>
</dbReference>
<evidence type="ECO:0000256" key="5">
    <source>
        <dbReference type="ARBA" id="ARBA00023136"/>
    </source>
</evidence>
<name>A0A848FFS0_9BURK</name>
<keyword evidence="5 6" id="KW-0472">Membrane</keyword>
<comment type="subcellular location">
    <subcellularLocation>
        <location evidence="1">Cell membrane</location>
        <topology evidence="1">Multi-pass membrane protein</topology>
    </subcellularLocation>
</comment>
<dbReference type="Proteomes" id="UP000574067">
    <property type="component" value="Unassembled WGS sequence"/>
</dbReference>
<dbReference type="Pfam" id="PF09335">
    <property type="entry name" value="VTT_dom"/>
    <property type="match status" value="1"/>
</dbReference>
<comment type="caution">
    <text evidence="8">The sequence shown here is derived from an EMBL/GenBank/DDBJ whole genome shotgun (WGS) entry which is preliminary data.</text>
</comment>
<dbReference type="InterPro" id="IPR023695">
    <property type="entry name" value="Thiosulf_sulfurTrfase"/>
</dbReference>
<accession>A0A848FFS0</accession>
<sequence length="318" mass="33683">MQALVDLLLRHGVLLVFAVTLAARIGAPVPAAPLLVVAGGLAAGGQFSLAAAFAVAVLANVLGDAVWFVGGRRQGHRVMRLLCRVSLSPDSCVRRSENLIGRWGGSSLIAAKFVPGVSLVAAPMAGALAMPWRTFLLFEVIGGALWSLAFLVLGMVFSREIQRVLDVMASAGTSALIGLGLLLAALLVLRWWRRRRQALDMAMPRIGVEELRALLQGEAPPVVVDVRAASSLDIDARRIPGARQVELARIAALAGQLHPEQEIVVYCNCPNDVSAAQAARVLQSHGFRRVRPLAGGLDAWFAEDTLGQTSAAHSPTAH</sequence>
<feature type="transmembrane region" description="Helical" evidence="6">
    <location>
        <begin position="169"/>
        <end position="192"/>
    </location>
</feature>
<evidence type="ECO:0000259" key="7">
    <source>
        <dbReference type="PROSITE" id="PS50206"/>
    </source>
</evidence>
<dbReference type="PANTHER" id="PTHR42709:SF6">
    <property type="entry name" value="UNDECAPRENYL PHOSPHATE TRANSPORTER A"/>
    <property type="match status" value="1"/>
</dbReference>
<evidence type="ECO:0000313" key="9">
    <source>
        <dbReference type="Proteomes" id="UP000574067"/>
    </source>
</evidence>
<dbReference type="GO" id="GO:0005737">
    <property type="term" value="C:cytoplasm"/>
    <property type="evidence" value="ECO:0007669"/>
    <property type="project" value="InterPro"/>
</dbReference>
<gene>
    <name evidence="8" type="ORF">HHL10_19120</name>
</gene>
<dbReference type="CDD" id="cd01444">
    <property type="entry name" value="GlpE_ST"/>
    <property type="match status" value="1"/>
</dbReference>
<dbReference type="GO" id="GO:0005886">
    <property type="term" value="C:plasma membrane"/>
    <property type="evidence" value="ECO:0007669"/>
    <property type="project" value="UniProtKB-SubCell"/>
</dbReference>
<dbReference type="InterPro" id="IPR036873">
    <property type="entry name" value="Rhodanese-like_dom_sf"/>
</dbReference>
<proteinExistence type="predicted"/>
<evidence type="ECO:0000256" key="3">
    <source>
        <dbReference type="ARBA" id="ARBA00022692"/>
    </source>
</evidence>
<dbReference type="AlphaFoldDB" id="A0A848FFS0"/>
<reference evidence="8 9" key="1">
    <citation type="submission" date="2020-04" db="EMBL/GenBank/DDBJ databases">
        <title>Azohydromonas sp. isolated from soil.</title>
        <authorList>
            <person name="Dahal R.H."/>
        </authorList>
    </citation>
    <scope>NUCLEOTIDE SEQUENCE [LARGE SCALE GENOMIC DNA]</scope>
    <source>
        <strain evidence="8 9">G-1-1-14</strain>
    </source>
</reference>
<dbReference type="EMBL" id="JABBFW010000015">
    <property type="protein sequence ID" value="NML17093.1"/>
    <property type="molecule type" value="Genomic_DNA"/>
</dbReference>
<dbReference type="PANTHER" id="PTHR42709">
    <property type="entry name" value="ALKALINE PHOSPHATASE LIKE PROTEIN"/>
    <property type="match status" value="1"/>
</dbReference>
<dbReference type="SMART" id="SM00450">
    <property type="entry name" value="RHOD"/>
    <property type="match status" value="1"/>
</dbReference>
<dbReference type="RefSeq" id="WP_169162000.1">
    <property type="nucleotide sequence ID" value="NZ_JABBFW010000015.1"/>
</dbReference>
<dbReference type="InterPro" id="IPR032816">
    <property type="entry name" value="VTT_dom"/>
</dbReference>
<dbReference type="PROSITE" id="PS50206">
    <property type="entry name" value="RHODANESE_3"/>
    <property type="match status" value="1"/>
</dbReference>
<dbReference type="InterPro" id="IPR001763">
    <property type="entry name" value="Rhodanese-like_dom"/>
</dbReference>
<feature type="transmembrane region" description="Helical" evidence="6">
    <location>
        <begin position="134"/>
        <end position="157"/>
    </location>
</feature>
<evidence type="ECO:0000256" key="4">
    <source>
        <dbReference type="ARBA" id="ARBA00022989"/>
    </source>
</evidence>
<dbReference type="Pfam" id="PF00581">
    <property type="entry name" value="Rhodanese"/>
    <property type="match status" value="1"/>
</dbReference>
<evidence type="ECO:0000313" key="8">
    <source>
        <dbReference type="EMBL" id="NML17093.1"/>
    </source>
</evidence>
<evidence type="ECO:0000256" key="6">
    <source>
        <dbReference type="SAM" id="Phobius"/>
    </source>
</evidence>
<protein>
    <submittedName>
        <fullName evidence="8">Sulfurtransferase</fullName>
    </submittedName>
</protein>
<evidence type="ECO:0000256" key="2">
    <source>
        <dbReference type="ARBA" id="ARBA00022475"/>
    </source>
</evidence>
<feature type="domain" description="Rhodanese" evidence="7">
    <location>
        <begin position="217"/>
        <end position="309"/>
    </location>
</feature>
<keyword evidence="3 6" id="KW-0812">Transmembrane</keyword>